<protein>
    <submittedName>
        <fullName evidence="1">Winged helix DNA-binding domain-containing protein</fullName>
    </submittedName>
</protein>
<reference evidence="1 2" key="1">
    <citation type="submission" date="2018-10" db="EMBL/GenBank/DDBJ databases">
        <title>Butyricimonas faecalis sp. nov., isolated from human faeces and emended description of the genus Butyricimonas.</title>
        <authorList>
            <person name="Le Roy T."/>
            <person name="Van der Smissen P."/>
            <person name="Paquot A."/>
            <person name="Delzenne N."/>
            <person name="Muccioli G."/>
            <person name="Collet J.-F."/>
            <person name="Cani P.D."/>
        </authorList>
    </citation>
    <scope>NUCLEOTIDE SEQUENCE [LARGE SCALE GENOMIC DNA]</scope>
    <source>
        <strain evidence="1 2">H184</strain>
    </source>
</reference>
<dbReference type="RefSeq" id="WP_106624935.1">
    <property type="nucleotide sequence ID" value="NZ_CP032819.1"/>
</dbReference>
<accession>A0A3S9VR02</accession>
<dbReference type="EMBL" id="CP032819">
    <property type="protein sequence ID" value="AZS28921.1"/>
    <property type="molecule type" value="Genomic_DNA"/>
</dbReference>
<evidence type="ECO:0000313" key="1">
    <source>
        <dbReference type="EMBL" id="AZS28921.1"/>
    </source>
</evidence>
<keyword evidence="2" id="KW-1185">Reference proteome</keyword>
<dbReference type="PANTHER" id="PTHR38479:SF2">
    <property type="entry name" value="WINGED HELIX DNA-BINDING DOMAIN-CONTAINING PROTEIN"/>
    <property type="match status" value="1"/>
</dbReference>
<dbReference type="KEGG" id="buy:D8S85_04660"/>
<dbReference type="PANTHER" id="PTHR38479">
    <property type="entry name" value="LMO0824 PROTEIN"/>
    <property type="match status" value="1"/>
</dbReference>
<dbReference type="Pfam" id="PF06224">
    <property type="entry name" value="AlkZ-like"/>
    <property type="match status" value="1"/>
</dbReference>
<dbReference type="AlphaFoldDB" id="A0A3S9VR02"/>
<gene>
    <name evidence="1" type="ORF">D8S85_04660</name>
</gene>
<keyword evidence="1" id="KW-0238">DNA-binding</keyword>
<evidence type="ECO:0000313" key="2">
    <source>
        <dbReference type="Proteomes" id="UP000270673"/>
    </source>
</evidence>
<name>A0A3S9VR02_9BACT</name>
<dbReference type="GO" id="GO:0003677">
    <property type="term" value="F:DNA binding"/>
    <property type="evidence" value="ECO:0007669"/>
    <property type="project" value="UniProtKB-KW"/>
</dbReference>
<sequence length="351" mass="40499">MITDIRLRSQQLVNPAFDNPKELVAWMGALQGQEYNMAKWAVGLRLKKPDIRKVEMALEKGEILRTHVLRPTWHLVVAEDIRWMLKLSAKRVKLAYDSYWKNHGISEELYIRSHDVIVRALEGNRYLTRQEIGEELNRAGVIVGDDLVKYLLGRAEVDGLVCNGVDKGSKRTYALLDERVPPMKELHKEEALAKLAIKYFRSHSPASLQDFIWWSGLSITEAKQAVGLIDSELITEKIGETDWLIHESCARKARTKRVLHLLPSYDEYLISYKDRSMALEPEYYRKAFNSFGIFYLVILYNGKIVGNWNKSAKKKPFGLESSFFIPGINVDEGELDKAKERFRIFHNGKND</sequence>
<proteinExistence type="predicted"/>
<organism evidence="1 2">
    <name type="scientific">Butyricimonas faecalis</name>
    <dbReference type="NCBI Taxonomy" id="2093856"/>
    <lineage>
        <taxon>Bacteria</taxon>
        <taxon>Pseudomonadati</taxon>
        <taxon>Bacteroidota</taxon>
        <taxon>Bacteroidia</taxon>
        <taxon>Bacteroidales</taxon>
        <taxon>Odoribacteraceae</taxon>
        <taxon>Butyricimonas</taxon>
    </lineage>
</organism>
<dbReference type="OrthoDB" id="2210247at2"/>
<dbReference type="Proteomes" id="UP000270673">
    <property type="component" value="Chromosome"/>
</dbReference>
<dbReference type="InterPro" id="IPR009351">
    <property type="entry name" value="AlkZ-like"/>
</dbReference>